<dbReference type="InterPro" id="IPR001036">
    <property type="entry name" value="Acrflvin-R"/>
</dbReference>
<evidence type="ECO:0000313" key="4">
    <source>
        <dbReference type="Proteomes" id="UP000231259"/>
    </source>
</evidence>
<sequence length="696" mass="73802">MLVAILVVIGASLPNLRFDDDINRVFLSDSALSDAQRSYEAAQDPPISTVIAYVRSAAPMTSVELTAFRDATLEIEFIDGVVGVVSPFILRMSPDEGAPNGQPVFPAEILPDYGADIGKFRALGTGLPIFINDENTALLITVTVDLGQTKVREVLPLLRSEIDGALSADMSLVLTGEDAINLEIVNGLKGDLLSLNIWGALLVAFAALVLLQDLRMVLLAVVPAVCGAVSVLALSVWLGYPITVLSNVIPILLLVLGVADGVHLAGDLKTSKGDPADTVRRVGPACALTALTTAAAFASVMLTGNAQLFEFALLGAVGTVMAFAMTITAFALLAMIIRPSDRPIPQFASRGANTLAEVGSRFPKTVILASIALLCLSVAGYLQTTPWFPLYQNLPDNSTTVAANDAISKDFGGVFRMIVEVYGDWEKTRTLSQTLSDIAGPDAVLSEVNFARWLGTPDTEPSPEQLATLPIALIQEIRPDTSVHRIFVSIPEPMRDEDSLRTFDALYAAAAGGGADRIIGLPTIMRFEAVGLISELSRGLLAAAIGATLIVALAFRSLRLIPVLALPNLLPLMITGASLHLWARGELTPTAVLALTIAFGIAIDDTVHFISRYSDARSRGEAPRAAVALATRDAGQVMVLTTILLSVGLCVTLASGFFPIRLFGGMMIVTLLVALVFDLLLLPALLSRKDPFHDSY</sequence>
<feature type="transmembrane region" description="Helical" evidence="1">
    <location>
        <begin position="666"/>
        <end position="686"/>
    </location>
</feature>
<feature type="transmembrane region" description="Helical" evidence="1">
    <location>
        <begin position="637"/>
        <end position="660"/>
    </location>
</feature>
<feature type="transmembrane region" description="Helical" evidence="1">
    <location>
        <begin position="218"/>
        <end position="238"/>
    </location>
</feature>
<dbReference type="GO" id="GO:0005886">
    <property type="term" value="C:plasma membrane"/>
    <property type="evidence" value="ECO:0007669"/>
    <property type="project" value="TreeGrafter"/>
</dbReference>
<feature type="domain" description="SSD" evidence="2">
    <location>
        <begin position="216"/>
        <end position="336"/>
    </location>
</feature>
<reference evidence="3 4" key="1">
    <citation type="submission" date="2013-09" db="EMBL/GenBank/DDBJ databases">
        <title>Genome sequencing of Phaeobacter antarcticus sp. nov. SM1211.</title>
        <authorList>
            <person name="Zhang X.-Y."/>
            <person name="Liu C."/>
            <person name="Chen X.-L."/>
            <person name="Xie B.-B."/>
            <person name="Qin Q.-L."/>
            <person name="Rong J.-C."/>
            <person name="Zhang Y.-Z."/>
        </authorList>
    </citation>
    <scope>NUCLEOTIDE SEQUENCE [LARGE SCALE GENOMIC DNA]</scope>
    <source>
        <strain evidence="3 4">SM1211</strain>
    </source>
</reference>
<dbReference type="GO" id="GO:0022857">
    <property type="term" value="F:transmembrane transporter activity"/>
    <property type="evidence" value="ECO:0007669"/>
    <property type="project" value="InterPro"/>
</dbReference>
<feature type="transmembrane region" description="Helical" evidence="1">
    <location>
        <begin position="192"/>
        <end position="211"/>
    </location>
</feature>
<dbReference type="PRINTS" id="PR00702">
    <property type="entry name" value="ACRIFLAVINRP"/>
</dbReference>
<dbReference type="InterPro" id="IPR053958">
    <property type="entry name" value="HMGCR/SNAP/NPC1-like_SSD"/>
</dbReference>
<comment type="caution">
    <text evidence="3">The sequence shown here is derived from an EMBL/GenBank/DDBJ whole genome shotgun (WGS) entry which is preliminary data.</text>
</comment>
<feature type="transmembrane region" description="Helical" evidence="1">
    <location>
        <begin position="365"/>
        <end position="382"/>
    </location>
</feature>
<organism evidence="3 4">
    <name type="scientific">Puniceibacterium antarcticum</name>
    <dbReference type="NCBI Taxonomy" id="1206336"/>
    <lineage>
        <taxon>Bacteria</taxon>
        <taxon>Pseudomonadati</taxon>
        <taxon>Pseudomonadota</taxon>
        <taxon>Alphaproteobacteria</taxon>
        <taxon>Rhodobacterales</taxon>
        <taxon>Paracoccaceae</taxon>
        <taxon>Puniceibacterium</taxon>
    </lineage>
</organism>
<dbReference type="AlphaFoldDB" id="A0A2G8RJ58"/>
<dbReference type="Pfam" id="PF12349">
    <property type="entry name" value="Sterol-sensing"/>
    <property type="match status" value="1"/>
</dbReference>
<evidence type="ECO:0000313" key="3">
    <source>
        <dbReference type="EMBL" id="PIL21599.1"/>
    </source>
</evidence>
<dbReference type="SUPFAM" id="SSF82866">
    <property type="entry name" value="Multidrug efflux transporter AcrB transmembrane domain"/>
    <property type="match status" value="2"/>
</dbReference>
<feature type="transmembrane region" description="Helical" evidence="1">
    <location>
        <begin position="244"/>
        <end position="265"/>
    </location>
</feature>
<feature type="transmembrane region" description="Helical" evidence="1">
    <location>
        <begin position="536"/>
        <end position="555"/>
    </location>
</feature>
<dbReference type="Gene3D" id="1.20.1640.10">
    <property type="entry name" value="Multidrug efflux transporter AcrB transmembrane domain"/>
    <property type="match status" value="2"/>
</dbReference>
<keyword evidence="1" id="KW-1133">Transmembrane helix</keyword>
<dbReference type="OrthoDB" id="9794724at2"/>
<dbReference type="InterPro" id="IPR050545">
    <property type="entry name" value="Mycobact_MmpL"/>
</dbReference>
<dbReference type="PANTHER" id="PTHR33406">
    <property type="entry name" value="MEMBRANE PROTEIN MJ1562-RELATED"/>
    <property type="match status" value="1"/>
</dbReference>
<keyword evidence="4" id="KW-1185">Reference proteome</keyword>
<dbReference type="InterPro" id="IPR000731">
    <property type="entry name" value="SSD"/>
</dbReference>
<gene>
    <name evidence="3" type="ORF">P775_03590</name>
</gene>
<evidence type="ECO:0000259" key="2">
    <source>
        <dbReference type="PROSITE" id="PS50156"/>
    </source>
</evidence>
<feature type="transmembrane region" description="Helical" evidence="1">
    <location>
        <begin position="311"/>
        <end position="337"/>
    </location>
</feature>
<name>A0A2G8RJ58_9RHOB</name>
<dbReference type="EMBL" id="AWWI01000029">
    <property type="protein sequence ID" value="PIL21599.1"/>
    <property type="molecule type" value="Genomic_DNA"/>
</dbReference>
<protein>
    <recommendedName>
        <fullName evidence="2">SSD domain-containing protein</fullName>
    </recommendedName>
</protein>
<keyword evidence="1" id="KW-0472">Membrane</keyword>
<dbReference type="PANTHER" id="PTHR33406:SF12">
    <property type="entry name" value="BLR2997 PROTEIN"/>
    <property type="match status" value="1"/>
</dbReference>
<proteinExistence type="predicted"/>
<feature type="transmembrane region" description="Helical" evidence="1">
    <location>
        <begin position="589"/>
        <end position="610"/>
    </location>
</feature>
<dbReference type="PROSITE" id="PS50156">
    <property type="entry name" value="SSD"/>
    <property type="match status" value="1"/>
</dbReference>
<feature type="transmembrane region" description="Helical" evidence="1">
    <location>
        <begin position="285"/>
        <end position="305"/>
    </location>
</feature>
<feature type="transmembrane region" description="Helical" evidence="1">
    <location>
        <begin position="562"/>
        <end position="583"/>
    </location>
</feature>
<evidence type="ECO:0000256" key="1">
    <source>
        <dbReference type="SAM" id="Phobius"/>
    </source>
</evidence>
<accession>A0A2G8RJ58</accession>
<dbReference type="Proteomes" id="UP000231259">
    <property type="component" value="Unassembled WGS sequence"/>
</dbReference>
<keyword evidence="1" id="KW-0812">Transmembrane</keyword>
<dbReference type="RefSeq" id="WP_099909651.1">
    <property type="nucleotide sequence ID" value="NZ_AWWI01000029.1"/>
</dbReference>